<feature type="domain" description="N-acetyltransferase" evidence="5">
    <location>
        <begin position="134"/>
        <end position="281"/>
    </location>
</feature>
<keyword evidence="2" id="KW-0238">DNA-binding</keyword>
<name>A0A3E5GB75_9FIRM</name>
<evidence type="ECO:0000259" key="5">
    <source>
        <dbReference type="PROSITE" id="PS51186"/>
    </source>
</evidence>
<dbReference type="Gene3D" id="3.40.630.30">
    <property type="match status" value="1"/>
</dbReference>
<evidence type="ECO:0000313" key="6">
    <source>
        <dbReference type="EMBL" id="RGO31468.1"/>
    </source>
</evidence>
<evidence type="ECO:0000313" key="7">
    <source>
        <dbReference type="Proteomes" id="UP000261285"/>
    </source>
</evidence>
<proteinExistence type="predicted"/>
<keyword evidence="6" id="KW-0808">Transferase</keyword>
<evidence type="ECO:0000256" key="3">
    <source>
        <dbReference type="ARBA" id="ARBA00023163"/>
    </source>
</evidence>
<evidence type="ECO:0000256" key="2">
    <source>
        <dbReference type="ARBA" id="ARBA00023125"/>
    </source>
</evidence>
<dbReference type="RefSeq" id="WP_117455700.1">
    <property type="nucleotide sequence ID" value="NZ_CABMEZ010000011.1"/>
</dbReference>
<accession>A0A3E5GB75</accession>
<dbReference type="GO" id="GO:0003700">
    <property type="term" value="F:DNA-binding transcription factor activity"/>
    <property type="evidence" value="ECO:0007669"/>
    <property type="project" value="InterPro"/>
</dbReference>
<evidence type="ECO:0000259" key="4">
    <source>
        <dbReference type="PROSITE" id="PS01124"/>
    </source>
</evidence>
<dbReference type="InterPro" id="IPR000182">
    <property type="entry name" value="GNAT_dom"/>
</dbReference>
<dbReference type="PANTHER" id="PTHR47504:SF5">
    <property type="entry name" value="RIGHT ORIGIN-BINDING PROTEIN"/>
    <property type="match status" value="1"/>
</dbReference>
<dbReference type="PROSITE" id="PS00041">
    <property type="entry name" value="HTH_ARAC_FAMILY_1"/>
    <property type="match status" value="1"/>
</dbReference>
<sequence length="285" mass="32706">MVNKVENIITVINYIENNLTEKLNLSSIAMGVGYSKYHLHRMFVETVGLSIHDYVQRRQLTESAKLLVFSDKSILEISLIAGYESQQAFTNIFKQMYKKTPNEYRMNEEFYPLQLRFDLIQTVKQKLSQQEMEENIRFATTTDIPACLELAYLVIDGFPNLNENEFLTELKKGILEQRVLILTDNAIAIALMSINYHTGSIDFFGVHPLYRKCGIAKLFLDKVMNELLVDKDISVTTFREGDKADTGYRKAYKELGFAEAELLVEFGYPTQKLVLFSKNGGSTNE</sequence>
<dbReference type="PRINTS" id="PR00032">
    <property type="entry name" value="HTHARAC"/>
</dbReference>
<organism evidence="6 7">
    <name type="scientific">Dorea longicatena</name>
    <dbReference type="NCBI Taxonomy" id="88431"/>
    <lineage>
        <taxon>Bacteria</taxon>
        <taxon>Bacillati</taxon>
        <taxon>Bacillota</taxon>
        <taxon>Clostridia</taxon>
        <taxon>Lachnospirales</taxon>
        <taxon>Lachnospiraceae</taxon>
        <taxon>Dorea</taxon>
    </lineage>
</organism>
<dbReference type="InterPro" id="IPR018060">
    <property type="entry name" value="HTH_AraC"/>
</dbReference>
<dbReference type="PANTHER" id="PTHR47504">
    <property type="entry name" value="RIGHT ORIGIN-BINDING PROTEIN"/>
    <property type="match status" value="1"/>
</dbReference>
<comment type="caution">
    <text evidence="6">The sequence shown here is derived from an EMBL/GenBank/DDBJ whole genome shotgun (WGS) entry which is preliminary data.</text>
</comment>
<evidence type="ECO:0000256" key="1">
    <source>
        <dbReference type="ARBA" id="ARBA00023015"/>
    </source>
</evidence>
<dbReference type="InterPro" id="IPR016181">
    <property type="entry name" value="Acyl_CoA_acyltransferase"/>
</dbReference>
<dbReference type="GO" id="GO:0043565">
    <property type="term" value="F:sequence-specific DNA binding"/>
    <property type="evidence" value="ECO:0007669"/>
    <property type="project" value="InterPro"/>
</dbReference>
<dbReference type="AlphaFoldDB" id="A0A3E5GB75"/>
<dbReference type="InterPro" id="IPR018062">
    <property type="entry name" value="HTH_AraC-typ_CS"/>
</dbReference>
<reference evidence="6 7" key="1">
    <citation type="submission" date="2018-08" db="EMBL/GenBank/DDBJ databases">
        <title>A genome reference for cultivated species of the human gut microbiota.</title>
        <authorList>
            <person name="Zou Y."/>
            <person name="Xue W."/>
            <person name="Luo G."/>
        </authorList>
    </citation>
    <scope>NUCLEOTIDE SEQUENCE [LARGE SCALE GENOMIC DNA]</scope>
    <source>
        <strain evidence="6 7">OM02-16</strain>
    </source>
</reference>
<keyword evidence="1" id="KW-0805">Transcription regulation</keyword>
<dbReference type="EMBL" id="QSVN01000011">
    <property type="protein sequence ID" value="RGO31468.1"/>
    <property type="molecule type" value="Genomic_DNA"/>
</dbReference>
<protein>
    <submittedName>
        <fullName evidence="6">GNAT family N-acetyltransferase</fullName>
    </submittedName>
</protein>
<gene>
    <name evidence="6" type="ORF">DXB16_10405</name>
</gene>
<dbReference type="CDD" id="cd04301">
    <property type="entry name" value="NAT_SF"/>
    <property type="match status" value="1"/>
</dbReference>
<dbReference type="SUPFAM" id="SSF55729">
    <property type="entry name" value="Acyl-CoA N-acyltransferases (Nat)"/>
    <property type="match status" value="1"/>
</dbReference>
<dbReference type="Proteomes" id="UP000261285">
    <property type="component" value="Unassembled WGS sequence"/>
</dbReference>
<keyword evidence="3" id="KW-0804">Transcription</keyword>
<feature type="domain" description="HTH araC/xylS-type" evidence="4">
    <location>
        <begin position="9"/>
        <end position="107"/>
    </location>
</feature>
<dbReference type="InterPro" id="IPR020449">
    <property type="entry name" value="Tscrpt_reg_AraC-type_HTH"/>
</dbReference>
<dbReference type="SUPFAM" id="SSF46689">
    <property type="entry name" value="Homeodomain-like"/>
    <property type="match status" value="2"/>
</dbReference>
<dbReference type="InterPro" id="IPR050959">
    <property type="entry name" value="MarA-like"/>
</dbReference>
<dbReference type="Pfam" id="PF00583">
    <property type="entry name" value="Acetyltransf_1"/>
    <property type="match status" value="1"/>
</dbReference>
<dbReference type="Gene3D" id="1.10.10.60">
    <property type="entry name" value="Homeodomain-like"/>
    <property type="match status" value="2"/>
</dbReference>
<dbReference type="PROSITE" id="PS51186">
    <property type="entry name" value="GNAT"/>
    <property type="match status" value="1"/>
</dbReference>
<dbReference type="Pfam" id="PF12833">
    <property type="entry name" value="HTH_18"/>
    <property type="match status" value="1"/>
</dbReference>
<dbReference type="SMART" id="SM00342">
    <property type="entry name" value="HTH_ARAC"/>
    <property type="match status" value="1"/>
</dbReference>
<dbReference type="PROSITE" id="PS01124">
    <property type="entry name" value="HTH_ARAC_FAMILY_2"/>
    <property type="match status" value="1"/>
</dbReference>
<dbReference type="GO" id="GO:0016747">
    <property type="term" value="F:acyltransferase activity, transferring groups other than amino-acyl groups"/>
    <property type="evidence" value="ECO:0007669"/>
    <property type="project" value="InterPro"/>
</dbReference>
<dbReference type="InterPro" id="IPR009057">
    <property type="entry name" value="Homeodomain-like_sf"/>
</dbReference>